<proteinExistence type="predicted"/>
<feature type="non-terminal residue" evidence="1">
    <location>
        <position position="99"/>
    </location>
</feature>
<gene>
    <name evidence="1" type="ORF">Tco_1080146</name>
</gene>
<reference evidence="1" key="2">
    <citation type="submission" date="2022-01" db="EMBL/GenBank/DDBJ databases">
        <authorList>
            <person name="Yamashiro T."/>
            <person name="Shiraishi A."/>
            <person name="Satake H."/>
            <person name="Nakayama K."/>
        </authorList>
    </citation>
    <scope>NUCLEOTIDE SEQUENCE</scope>
</reference>
<dbReference type="EMBL" id="BQNB010020006">
    <property type="protein sequence ID" value="GJT91301.1"/>
    <property type="molecule type" value="Genomic_DNA"/>
</dbReference>
<accession>A0ABQ5HUY5</accession>
<evidence type="ECO:0000313" key="2">
    <source>
        <dbReference type="Proteomes" id="UP001151760"/>
    </source>
</evidence>
<protein>
    <submittedName>
        <fullName evidence="1">Uncharacterized protein</fullName>
    </submittedName>
</protein>
<comment type="caution">
    <text evidence="1">The sequence shown here is derived from an EMBL/GenBank/DDBJ whole genome shotgun (WGS) entry which is preliminary data.</text>
</comment>
<reference evidence="1" key="1">
    <citation type="journal article" date="2022" name="Int. J. Mol. Sci.">
        <title>Draft Genome of Tanacetum Coccineum: Genomic Comparison of Closely Related Tanacetum-Family Plants.</title>
        <authorList>
            <person name="Yamashiro T."/>
            <person name="Shiraishi A."/>
            <person name="Nakayama K."/>
            <person name="Satake H."/>
        </authorList>
    </citation>
    <scope>NUCLEOTIDE SEQUENCE</scope>
</reference>
<name>A0ABQ5HUY5_9ASTR</name>
<organism evidence="1 2">
    <name type="scientific">Tanacetum coccineum</name>
    <dbReference type="NCBI Taxonomy" id="301880"/>
    <lineage>
        <taxon>Eukaryota</taxon>
        <taxon>Viridiplantae</taxon>
        <taxon>Streptophyta</taxon>
        <taxon>Embryophyta</taxon>
        <taxon>Tracheophyta</taxon>
        <taxon>Spermatophyta</taxon>
        <taxon>Magnoliopsida</taxon>
        <taxon>eudicotyledons</taxon>
        <taxon>Gunneridae</taxon>
        <taxon>Pentapetalae</taxon>
        <taxon>asterids</taxon>
        <taxon>campanulids</taxon>
        <taxon>Asterales</taxon>
        <taxon>Asteraceae</taxon>
        <taxon>Asteroideae</taxon>
        <taxon>Anthemideae</taxon>
        <taxon>Anthemidinae</taxon>
        <taxon>Tanacetum</taxon>
    </lineage>
</organism>
<sequence length="99" mass="10994">MIDINTTGIALPRTSRLLRPQSCLLCPHAHRFAFVSLAWDFPQVTQTSATLTQARSTQFLAGVMELPPHLEYAFLEGDDKLPVIIAKDLKFDESAPLAQ</sequence>
<keyword evidence="2" id="KW-1185">Reference proteome</keyword>
<dbReference type="Proteomes" id="UP001151760">
    <property type="component" value="Unassembled WGS sequence"/>
</dbReference>
<evidence type="ECO:0000313" key="1">
    <source>
        <dbReference type="EMBL" id="GJT91301.1"/>
    </source>
</evidence>